<protein>
    <submittedName>
        <fullName evidence="2">Uncharacterized protein</fullName>
    </submittedName>
</protein>
<evidence type="ECO:0000313" key="3">
    <source>
        <dbReference type="Proteomes" id="UP000316726"/>
    </source>
</evidence>
<feature type="compositionally biased region" description="Polar residues" evidence="1">
    <location>
        <begin position="196"/>
        <end position="206"/>
    </location>
</feature>
<organism evidence="2 3">
    <name type="scientific">Chloropicon primus</name>
    <dbReference type="NCBI Taxonomy" id="1764295"/>
    <lineage>
        <taxon>Eukaryota</taxon>
        <taxon>Viridiplantae</taxon>
        <taxon>Chlorophyta</taxon>
        <taxon>Chloropicophyceae</taxon>
        <taxon>Chloropicales</taxon>
        <taxon>Chloropicaceae</taxon>
        <taxon>Chloropicon</taxon>
    </lineage>
</organism>
<keyword evidence="3" id="KW-1185">Reference proteome</keyword>
<feature type="region of interest" description="Disordered" evidence="1">
    <location>
        <begin position="38"/>
        <end position="216"/>
    </location>
</feature>
<proteinExistence type="predicted"/>
<feature type="compositionally biased region" description="Polar residues" evidence="1">
    <location>
        <begin position="73"/>
        <end position="83"/>
    </location>
</feature>
<evidence type="ECO:0000313" key="2">
    <source>
        <dbReference type="EMBL" id="QDZ17745.1"/>
    </source>
</evidence>
<accession>A0A5B8MDP1</accession>
<dbReference type="Proteomes" id="UP000316726">
    <property type="component" value="Chromosome 1"/>
</dbReference>
<evidence type="ECO:0000256" key="1">
    <source>
        <dbReference type="SAM" id="MobiDB-lite"/>
    </source>
</evidence>
<sequence>MGLHTPKIRVKYGDLSLLRETGEYLPPPALATYTASLTRRIVPSPPRGRLRLDDNGDVPSRKSSHRDEMGNRVGTSGASTLDNSGLGKSKTRSGASRSLFEEDRELFSVAGEVREEGTSSERIQRKEGKLGVGDESARTDAVGGLESKKTEWNGGGRAYDRSCSPVERGPSEREGEGGEVVEGGASDQSPAAEAGSDQTQAQTQTRGPFGGFARSRRDWFDESGYSGCLDRLEELEEIVEAQFKDLSTKGYAVPPVGSTTLDGETLSLRRGSPLKLETLEKLEKTVEKQHKDLIQKGVLPGDSLRIFTS</sequence>
<dbReference type="AlphaFoldDB" id="A0A5B8MDP1"/>
<dbReference type="EMBL" id="CP031034">
    <property type="protein sequence ID" value="QDZ17745.1"/>
    <property type="molecule type" value="Genomic_DNA"/>
</dbReference>
<gene>
    <name evidence="2" type="ORF">A3770_01p02630</name>
</gene>
<name>A0A5B8MDP1_9CHLO</name>
<reference evidence="2 3" key="1">
    <citation type="submission" date="2018-07" db="EMBL/GenBank/DDBJ databases">
        <title>The complete nuclear genome of the prasinophyte Chloropicon primus (CCMP1205).</title>
        <authorList>
            <person name="Pombert J.-F."/>
            <person name="Otis C."/>
            <person name="Turmel M."/>
            <person name="Lemieux C."/>
        </authorList>
    </citation>
    <scope>NUCLEOTIDE SEQUENCE [LARGE SCALE GENOMIC DNA]</scope>
    <source>
        <strain evidence="2 3">CCMP1205</strain>
    </source>
</reference>
<feature type="compositionally biased region" description="Basic and acidic residues" evidence="1">
    <location>
        <begin position="112"/>
        <end position="129"/>
    </location>
</feature>